<organism evidence="2">
    <name type="scientific">Timema genevievae</name>
    <name type="common">Walking stick</name>
    <dbReference type="NCBI Taxonomy" id="629358"/>
    <lineage>
        <taxon>Eukaryota</taxon>
        <taxon>Metazoa</taxon>
        <taxon>Ecdysozoa</taxon>
        <taxon>Arthropoda</taxon>
        <taxon>Hexapoda</taxon>
        <taxon>Insecta</taxon>
        <taxon>Pterygota</taxon>
        <taxon>Neoptera</taxon>
        <taxon>Polyneoptera</taxon>
        <taxon>Phasmatodea</taxon>
        <taxon>Timematodea</taxon>
        <taxon>Timematoidea</taxon>
        <taxon>Timematidae</taxon>
        <taxon>Timema</taxon>
    </lineage>
</organism>
<dbReference type="EMBL" id="OE843925">
    <property type="protein sequence ID" value="CAD7604286.1"/>
    <property type="molecule type" value="Genomic_DNA"/>
</dbReference>
<evidence type="ECO:0000313" key="2">
    <source>
        <dbReference type="EMBL" id="CAD7604286.1"/>
    </source>
</evidence>
<name>A0A7R9K524_TIMGE</name>
<proteinExistence type="predicted"/>
<accession>A0A7R9K524</accession>
<reference evidence="2" key="1">
    <citation type="submission" date="2020-11" db="EMBL/GenBank/DDBJ databases">
        <authorList>
            <person name="Tran Van P."/>
        </authorList>
    </citation>
    <scope>NUCLEOTIDE SEQUENCE</scope>
</reference>
<feature type="region of interest" description="Disordered" evidence="1">
    <location>
        <begin position="1"/>
        <end position="25"/>
    </location>
</feature>
<dbReference type="AlphaFoldDB" id="A0A7R9K524"/>
<protein>
    <submittedName>
        <fullName evidence="2">Uncharacterized protein</fullName>
    </submittedName>
</protein>
<gene>
    <name evidence="2" type="ORF">TGEB3V08_LOCUS9089</name>
</gene>
<evidence type="ECO:0000256" key="1">
    <source>
        <dbReference type="SAM" id="MobiDB-lite"/>
    </source>
</evidence>
<sequence>MPSKQKANVRAGQPSVDPSDEMHNSDNVSWTLEQEAGVMLVQFHLMRGINKYELALLQTSSPPPGEEICPDQYETHSKITYELGSKSDNITMCGKVGKVTFQYVSSGCYTLEVTKHGYDGGYTRIHTFCPLNDCIKTNYIVKYIDTETTYNIAIRQGSRLEITFTHNDSIHWLREYVLTKNDTLEKIEWEVQVDKCSVGDHVLFKTPLRYGVMSPKRPRGRPTYSSESNLKTSVPWTRRSFRDTLDVSLSEKLSCEYGNAAHPTRCWMFTQPRFGTSSSTANESYLLITCSRAHTLVSLAKP</sequence>